<proteinExistence type="predicted"/>
<gene>
    <name evidence="1" type="ORF">ACFSQ6_07065</name>
</gene>
<sequence length="118" mass="13509">MKCISFILLILLLSCCQQIDKYKEDKAIQFVQEAKFGQHNLAKFGLIGLFINPNYTNLDMANLIADQDSGNDYKWIAKKSNDNNSYDVCFCEIVTSKGLTWNVNLESRITKFTSILKK</sequence>
<evidence type="ECO:0000313" key="2">
    <source>
        <dbReference type="Proteomes" id="UP001597418"/>
    </source>
</evidence>
<keyword evidence="2" id="KW-1185">Reference proteome</keyword>
<dbReference type="EMBL" id="JBHUMB010000006">
    <property type="protein sequence ID" value="MFD2743154.1"/>
    <property type="molecule type" value="Genomic_DNA"/>
</dbReference>
<organism evidence="1 2">
    <name type="scientific">Sphingobacterium populi</name>
    <dbReference type="NCBI Taxonomy" id="1812824"/>
    <lineage>
        <taxon>Bacteria</taxon>
        <taxon>Pseudomonadati</taxon>
        <taxon>Bacteroidota</taxon>
        <taxon>Sphingobacteriia</taxon>
        <taxon>Sphingobacteriales</taxon>
        <taxon>Sphingobacteriaceae</taxon>
        <taxon>Sphingobacterium</taxon>
    </lineage>
</organism>
<reference evidence="2" key="1">
    <citation type="journal article" date="2019" name="Int. J. Syst. Evol. Microbiol.">
        <title>The Global Catalogue of Microorganisms (GCM) 10K type strain sequencing project: providing services to taxonomists for standard genome sequencing and annotation.</title>
        <authorList>
            <consortium name="The Broad Institute Genomics Platform"/>
            <consortium name="The Broad Institute Genome Sequencing Center for Infectious Disease"/>
            <person name="Wu L."/>
            <person name="Ma J."/>
        </authorList>
    </citation>
    <scope>NUCLEOTIDE SEQUENCE [LARGE SCALE GENOMIC DNA]</scope>
    <source>
        <strain evidence="2">KCTC 42247</strain>
    </source>
</reference>
<accession>A0ABW5UEE5</accession>
<dbReference type="RefSeq" id="WP_066756440.1">
    <property type="nucleotide sequence ID" value="NZ_JBHUMB010000006.1"/>
</dbReference>
<comment type="caution">
    <text evidence="1">The sequence shown here is derived from an EMBL/GenBank/DDBJ whole genome shotgun (WGS) entry which is preliminary data.</text>
</comment>
<name>A0ABW5UEE5_9SPHI</name>
<dbReference type="Proteomes" id="UP001597418">
    <property type="component" value="Unassembled WGS sequence"/>
</dbReference>
<dbReference type="PROSITE" id="PS51257">
    <property type="entry name" value="PROKAR_LIPOPROTEIN"/>
    <property type="match status" value="1"/>
</dbReference>
<evidence type="ECO:0008006" key="3">
    <source>
        <dbReference type="Google" id="ProtNLM"/>
    </source>
</evidence>
<evidence type="ECO:0000313" key="1">
    <source>
        <dbReference type="EMBL" id="MFD2743154.1"/>
    </source>
</evidence>
<protein>
    <recommendedName>
        <fullName evidence="3">Lipoprotein</fullName>
    </recommendedName>
</protein>